<protein>
    <submittedName>
        <fullName evidence="1">Uncharacterized protein</fullName>
    </submittedName>
</protein>
<organism evidence="1 2">
    <name type="scientific">Symbiodinium necroappetens</name>
    <dbReference type="NCBI Taxonomy" id="1628268"/>
    <lineage>
        <taxon>Eukaryota</taxon>
        <taxon>Sar</taxon>
        <taxon>Alveolata</taxon>
        <taxon>Dinophyceae</taxon>
        <taxon>Suessiales</taxon>
        <taxon>Symbiodiniaceae</taxon>
        <taxon>Symbiodinium</taxon>
    </lineage>
</organism>
<dbReference type="Proteomes" id="UP000601435">
    <property type="component" value="Unassembled WGS sequence"/>
</dbReference>
<gene>
    <name evidence="1" type="ORF">SNEC2469_LOCUS34094</name>
</gene>
<feature type="non-terminal residue" evidence="1">
    <location>
        <position position="1"/>
    </location>
</feature>
<proteinExistence type="predicted"/>
<dbReference type="AlphaFoldDB" id="A0A813CB08"/>
<keyword evidence="2" id="KW-1185">Reference proteome</keyword>
<comment type="caution">
    <text evidence="1">The sequence shown here is derived from an EMBL/GenBank/DDBJ whole genome shotgun (WGS) entry which is preliminary data.</text>
</comment>
<dbReference type="OrthoDB" id="429722at2759"/>
<accession>A0A813CB08</accession>
<name>A0A813CB08_9DINO</name>
<sequence>CSSADASAWLASTYLAGDSRAGMFRPAAPQASCAGNGFLEVPPRLAFPAESQEAIADLLREIAPPPGPSIMSHGPGHPLAGQISFFVTPGFSVAGREILEPPGSCQRGTAALFAGAWRFSERTAAGIHRHLLRPLR</sequence>
<reference evidence="1" key="1">
    <citation type="submission" date="2021-02" db="EMBL/GenBank/DDBJ databases">
        <authorList>
            <person name="Dougan E. K."/>
            <person name="Rhodes N."/>
            <person name="Thang M."/>
            <person name="Chan C."/>
        </authorList>
    </citation>
    <scope>NUCLEOTIDE SEQUENCE</scope>
</reference>
<feature type="non-terminal residue" evidence="1">
    <location>
        <position position="136"/>
    </location>
</feature>
<dbReference type="EMBL" id="CAJNJA010092730">
    <property type="protein sequence ID" value="CAE7940959.1"/>
    <property type="molecule type" value="Genomic_DNA"/>
</dbReference>
<evidence type="ECO:0000313" key="1">
    <source>
        <dbReference type="EMBL" id="CAE7940959.1"/>
    </source>
</evidence>
<evidence type="ECO:0000313" key="2">
    <source>
        <dbReference type="Proteomes" id="UP000601435"/>
    </source>
</evidence>